<keyword evidence="10" id="KW-0325">Glycoprotein</keyword>
<name>A0A0R8HV84_ORFV</name>
<evidence type="ECO:0000256" key="9">
    <source>
        <dbReference type="ARBA" id="ARBA00023157"/>
    </source>
</evidence>
<sequence length="164" mass="18306">MAHNTFETDSESANNANYVASVKRQKAIRRYIKLFFRIVAAIAIIVLAILVVLLALELDKCKEQSTHQDYHHTTNKTCDGLFPENKWCLTKFDPFTLKQAKSMCTGIGQTLPSEDIVKLYPWLGKYLTGTWSDKGGVFGSSGSTSEVWSGASEQEKAFFCVAKL</sequence>
<dbReference type="InterPro" id="IPR016186">
    <property type="entry name" value="C-type_lectin-like/link_sf"/>
</dbReference>
<evidence type="ECO:0000256" key="15">
    <source>
        <dbReference type="SAM" id="Phobius"/>
    </source>
</evidence>
<evidence type="ECO:0000256" key="4">
    <source>
        <dbReference type="ARBA" id="ARBA00022844"/>
    </source>
</evidence>
<evidence type="ECO:0000256" key="11">
    <source>
        <dbReference type="ARBA" id="ARBA00034751"/>
    </source>
</evidence>
<keyword evidence="7 15" id="KW-1133">Transmembrane helix</keyword>
<evidence type="ECO:0000256" key="7">
    <source>
        <dbReference type="ARBA" id="ARBA00022989"/>
    </source>
</evidence>
<comment type="subunit">
    <text evidence="14">Homodimer, disulfide-linked. Interacts with protein OPG190. Interacts (via C-terminus) with protein OPG164. Interacts with OPG162.</text>
</comment>
<feature type="transmembrane region" description="Helical" evidence="15">
    <location>
        <begin position="34"/>
        <end position="56"/>
    </location>
</feature>
<evidence type="ECO:0000256" key="10">
    <source>
        <dbReference type="ARBA" id="ARBA00023180"/>
    </source>
</evidence>
<keyword evidence="8 15" id="KW-0472">Membrane</keyword>
<keyword evidence="5" id="KW-1043">Host membrane</keyword>
<evidence type="ECO:0000256" key="3">
    <source>
        <dbReference type="ARBA" id="ARBA00022692"/>
    </source>
</evidence>
<dbReference type="EMBL" id="KP010354">
    <property type="protein sequence ID" value="AKU76731.1"/>
    <property type="molecule type" value="Genomic_DNA"/>
</dbReference>
<dbReference type="GO" id="GO:0055036">
    <property type="term" value="C:virion membrane"/>
    <property type="evidence" value="ECO:0007669"/>
    <property type="project" value="UniProtKB-SubCell"/>
</dbReference>
<comment type="subcellular location">
    <subcellularLocation>
        <location evidence="2">Host membrane</location>
        <topology evidence="2">Single-pass type II membrane protein</topology>
    </subcellularLocation>
    <subcellularLocation>
        <location evidence="1">Virion membrane</location>
        <topology evidence="1">Single-pass type II membrane protein</topology>
    </subcellularLocation>
</comment>
<evidence type="ECO:0000256" key="13">
    <source>
        <dbReference type="ARBA" id="ARBA00046059"/>
    </source>
</evidence>
<evidence type="ECO:0000313" key="16">
    <source>
        <dbReference type="EMBL" id="AKU76731.1"/>
    </source>
</evidence>
<organismHost>
    <name type="scientific">Ovis aries</name>
    <name type="common">Sheep</name>
    <dbReference type="NCBI Taxonomy" id="9940"/>
</organismHost>
<dbReference type="Gene3D" id="3.10.100.10">
    <property type="entry name" value="Mannose-Binding Protein A, subunit A"/>
    <property type="match status" value="1"/>
</dbReference>
<evidence type="ECO:0000256" key="12">
    <source>
        <dbReference type="ARBA" id="ARBA00034879"/>
    </source>
</evidence>
<organism evidence="16 17">
    <name type="scientific">Orf virus</name>
    <name type="common">ORFV</name>
    <dbReference type="NCBI Taxonomy" id="10258"/>
    <lineage>
        <taxon>Viruses</taxon>
        <taxon>Varidnaviria</taxon>
        <taxon>Bamfordvirae</taxon>
        <taxon>Nucleocytoviricota</taxon>
        <taxon>Pokkesviricetes</taxon>
        <taxon>Chitovirales</taxon>
        <taxon>Poxviridae</taxon>
        <taxon>Chordopoxvirinae</taxon>
        <taxon>Parapoxvirus</taxon>
        <taxon>Parapoxvirus orf</taxon>
    </lineage>
</organism>
<dbReference type="Pfam" id="PF05966">
    <property type="entry name" value="Chordopox_A33R"/>
    <property type="match status" value="1"/>
</dbReference>
<evidence type="ECO:0000313" key="17">
    <source>
        <dbReference type="Proteomes" id="UP000110096"/>
    </source>
</evidence>
<evidence type="ECO:0000256" key="14">
    <source>
        <dbReference type="ARBA" id="ARBA00046978"/>
    </source>
</evidence>
<dbReference type="InterPro" id="IPR009238">
    <property type="entry name" value="Chordopox_A33R"/>
</dbReference>
<gene>
    <name evidence="16" type="primary">ORFV109</name>
</gene>
<comment type="similarity">
    <text evidence="11">Belongs to the orthopoxvirus OPG161 family.</text>
</comment>
<keyword evidence="3 15" id="KW-0812">Transmembrane</keyword>
<evidence type="ECO:0000256" key="1">
    <source>
        <dbReference type="ARBA" id="ARBA00004208"/>
    </source>
</evidence>
<evidence type="ECO:0000256" key="2">
    <source>
        <dbReference type="ARBA" id="ARBA00004597"/>
    </source>
</evidence>
<evidence type="ECO:0000256" key="6">
    <source>
        <dbReference type="ARBA" id="ARBA00022968"/>
    </source>
</evidence>
<dbReference type="GO" id="GO:0033644">
    <property type="term" value="C:host cell membrane"/>
    <property type="evidence" value="ECO:0007669"/>
    <property type="project" value="UniProtKB-SubCell"/>
</dbReference>
<keyword evidence="9" id="KW-1015">Disulfide bond</keyword>
<comment type="function">
    <text evidence="13">Forms a complex with OPG162 and OPG190 to coordinate the incorporation of OPG164 into wrapped enveloped virion (EV) membranes and, subsequently, the production of actin tails. Therefore plays an essential role in efficient cell-to-cell spread of viral particles.</text>
</comment>
<keyword evidence="6" id="KW-0735">Signal-anchor</keyword>
<reference evidence="16 17" key="1">
    <citation type="journal article" date="2015" name="Front. Microbiol.">
        <title>Genome analysis of orf virus isolates from goats in the Fujian Province of southern China.</title>
        <authorList>
            <person name="Chi X."/>
            <person name="Zeng X."/>
            <person name="Li W."/>
            <person name="Hao W."/>
            <person name="Li M."/>
            <person name="Huang X."/>
            <person name="Huang Y."/>
            <person name="Rock D.L."/>
            <person name="Luo S."/>
            <person name="Wang S."/>
        </authorList>
    </citation>
    <scope>NUCLEOTIDE SEQUENCE [LARGE SCALE GENOMIC DNA]</scope>
    <source>
        <strain evidence="16">GO</strain>
    </source>
</reference>
<proteinExistence type="inferred from homology"/>
<evidence type="ECO:0000256" key="8">
    <source>
        <dbReference type="ARBA" id="ARBA00023136"/>
    </source>
</evidence>
<accession>A0A0R8HV84</accession>
<evidence type="ECO:0000256" key="5">
    <source>
        <dbReference type="ARBA" id="ARBA00022870"/>
    </source>
</evidence>
<organismHost>
    <name type="scientific">Capra hircus</name>
    <name type="common">Goat</name>
    <dbReference type="NCBI Taxonomy" id="9925"/>
</organismHost>
<dbReference type="Proteomes" id="UP000110096">
    <property type="component" value="Segment"/>
</dbReference>
<organismHost>
    <name type="scientific">Homo sapiens</name>
    <name type="common">Human</name>
    <dbReference type="NCBI Taxonomy" id="9606"/>
</organismHost>
<keyword evidence="4" id="KW-0946">Virion</keyword>
<protein>
    <recommendedName>
        <fullName evidence="12">Protein OPG161</fullName>
    </recommendedName>
</protein>